<proteinExistence type="predicted"/>
<dbReference type="Pfam" id="PF12802">
    <property type="entry name" value="MarR_2"/>
    <property type="match status" value="1"/>
</dbReference>
<keyword evidence="3" id="KW-1185">Reference proteome</keyword>
<keyword evidence="2" id="KW-0238">DNA-binding</keyword>
<evidence type="ECO:0000259" key="1">
    <source>
        <dbReference type="PROSITE" id="PS50995"/>
    </source>
</evidence>
<dbReference type="InterPro" id="IPR036390">
    <property type="entry name" value="WH_DNA-bd_sf"/>
</dbReference>
<dbReference type="EMBL" id="FOYL01000002">
    <property type="protein sequence ID" value="SFR02396.1"/>
    <property type="molecule type" value="Genomic_DNA"/>
</dbReference>
<accession>A0A1I6DA99</accession>
<sequence length="166" mass="18457">MTPDSQEPRWLTAEQRLAWLDMVRVLTRLPATLGAQLERDAGLTFFEYHVLSMLSEIPGHALRLSRLAQLTSSSLSRLSNVVKRLEARDLLRREPDPADGRASRAVLTAAGMAAVEQAAPGHVTLVRELVVDPLDAVQLDQLHAAHERILDRLDPASSTRPEWLET</sequence>
<dbReference type="RefSeq" id="WP_245821719.1">
    <property type="nucleotide sequence ID" value="NZ_FOYL01000002.1"/>
</dbReference>
<gene>
    <name evidence="2" type="ORF">SAMN04488564_102104</name>
</gene>
<dbReference type="InterPro" id="IPR039422">
    <property type="entry name" value="MarR/SlyA-like"/>
</dbReference>
<dbReference type="InterPro" id="IPR036388">
    <property type="entry name" value="WH-like_DNA-bd_sf"/>
</dbReference>
<evidence type="ECO:0000313" key="3">
    <source>
        <dbReference type="Proteomes" id="UP000198583"/>
    </source>
</evidence>
<dbReference type="PANTHER" id="PTHR33164">
    <property type="entry name" value="TRANSCRIPTIONAL REGULATOR, MARR FAMILY"/>
    <property type="match status" value="1"/>
</dbReference>
<dbReference type="GO" id="GO:0003700">
    <property type="term" value="F:DNA-binding transcription factor activity"/>
    <property type="evidence" value="ECO:0007669"/>
    <property type="project" value="InterPro"/>
</dbReference>
<dbReference type="GO" id="GO:0003677">
    <property type="term" value="F:DNA binding"/>
    <property type="evidence" value="ECO:0007669"/>
    <property type="project" value="UniProtKB-KW"/>
</dbReference>
<dbReference type="PANTHER" id="PTHR33164:SF99">
    <property type="entry name" value="MARR FAMILY REGULATORY PROTEIN"/>
    <property type="match status" value="1"/>
</dbReference>
<dbReference type="AlphaFoldDB" id="A0A1I6DA99"/>
<dbReference type="Gene3D" id="1.10.10.10">
    <property type="entry name" value="Winged helix-like DNA-binding domain superfamily/Winged helix DNA-binding domain"/>
    <property type="match status" value="1"/>
</dbReference>
<dbReference type="InterPro" id="IPR000835">
    <property type="entry name" value="HTH_MarR-typ"/>
</dbReference>
<organism evidence="2 3">
    <name type="scientific">Lentzea waywayandensis</name>
    <dbReference type="NCBI Taxonomy" id="84724"/>
    <lineage>
        <taxon>Bacteria</taxon>
        <taxon>Bacillati</taxon>
        <taxon>Actinomycetota</taxon>
        <taxon>Actinomycetes</taxon>
        <taxon>Pseudonocardiales</taxon>
        <taxon>Pseudonocardiaceae</taxon>
        <taxon>Lentzea</taxon>
    </lineage>
</organism>
<dbReference type="PROSITE" id="PS50995">
    <property type="entry name" value="HTH_MARR_2"/>
    <property type="match status" value="1"/>
</dbReference>
<dbReference type="GO" id="GO:0006950">
    <property type="term" value="P:response to stress"/>
    <property type="evidence" value="ECO:0007669"/>
    <property type="project" value="TreeGrafter"/>
</dbReference>
<dbReference type="STRING" id="84724.SAMN04488564_102104"/>
<dbReference type="SUPFAM" id="SSF46785">
    <property type="entry name" value="Winged helix' DNA-binding domain"/>
    <property type="match status" value="1"/>
</dbReference>
<evidence type="ECO:0000313" key="2">
    <source>
        <dbReference type="EMBL" id="SFR02396.1"/>
    </source>
</evidence>
<protein>
    <submittedName>
        <fullName evidence="2">DNA-binding transcriptional regulator, MarR family</fullName>
    </submittedName>
</protein>
<reference evidence="3" key="1">
    <citation type="submission" date="2016-10" db="EMBL/GenBank/DDBJ databases">
        <authorList>
            <person name="Varghese N."/>
            <person name="Submissions S."/>
        </authorList>
    </citation>
    <scope>NUCLEOTIDE SEQUENCE [LARGE SCALE GENOMIC DNA]</scope>
    <source>
        <strain evidence="3">DSM 44232</strain>
    </source>
</reference>
<dbReference type="Proteomes" id="UP000198583">
    <property type="component" value="Unassembled WGS sequence"/>
</dbReference>
<dbReference type="SMART" id="SM00347">
    <property type="entry name" value="HTH_MARR"/>
    <property type="match status" value="1"/>
</dbReference>
<name>A0A1I6DA99_9PSEU</name>
<feature type="domain" description="HTH marR-type" evidence="1">
    <location>
        <begin position="19"/>
        <end position="151"/>
    </location>
</feature>